<comment type="caution">
    <text evidence="1">The sequence shown here is derived from an EMBL/GenBank/DDBJ whole genome shotgun (WGS) entry which is preliminary data.</text>
</comment>
<protein>
    <submittedName>
        <fullName evidence="1">Uncharacterized protein</fullName>
    </submittedName>
</protein>
<dbReference type="Proteomes" id="UP000294530">
    <property type="component" value="Unassembled WGS sequence"/>
</dbReference>
<dbReference type="KEGG" id="blac:94351208"/>
<name>A0A976FLC3_BRELC</name>
<sequence>MVYRCLFDQTDAFTATLTAIQDFDKYYAEKARGPEKAAVLRDFCQHEAIQAFYQLEGAVIQQLSESQIKELRLNLEKD</sequence>
<dbReference type="GeneID" id="94351208"/>
<keyword evidence="2" id="KW-1185">Reference proteome</keyword>
<dbReference type="AlphaFoldDB" id="A0A976FLC3"/>
<evidence type="ECO:0000313" key="1">
    <source>
        <dbReference type="EMBL" id="TDH68659.1"/>
    </source>
</evidence>
<proteinExistence type="predicted"/>
<organism evidence="1 2">
    <name type="scientific">Bremia lactucae</name>
    <name type="common">Lettuce downy mildew</name>
    <dbReference type="NCBI Taxonomy" id="4779"/>
    <lineage>
        <taxon>Eukaryota</taxon>
        <taxon>Sar</taxon>
        <taxon>Stramenopiles</taxon>
        <taxon>Oomycota</taxon>
        <taxon>Peronosporomycetes</taxon>
        <taxon>Peronosporales</taxon>
        <taxon>Peronosporaceae</taxon>
        <taxon>Bremia</taxon>
    </lineage>
</organism>
<accession>A0A976FLC3</accession>
<gene>
    <name evidence="1" type="ORF">CCR75_007477</name>
</gene>
<dbReference type="EMBL" id="SHOA02000016">
    <property type="protein sequence ID" value="TDH68659.1"/>
    <property type="molecule type" value="Genomic_DNA"/>
</dbReference>
<evidence type="ECO:0000313" key="2">
    <source>
        <dbReference type="Proteomes" id="UP000294530"/>
    </source>
</evidence>
<reference evidence="1 2" key="1">
    <citation type="journal article" date="2021" name="Genome Biol.">
        <title>AFLAP: assembly-free linkage analysis pipeline using k-mers from genome sequencing data.</title>
        <authorList>
            <person name="Fletcher K."/>
            <person name="Zhang L."/>
            <person name="Gil J."/>
            <person name="Han R."/>
            <person name="Cavanaugh K."/>
            <person name="Michelmore R."/>
        </authorList>
    </citation>
    <scope>NUCLEOTIDE SEQUENCE [LARGE SCALE GENOMIC DNA]</scope>
    <source>
        <strain evidence="1 2">SF5</strain>
    </source>
</reference>
<dbReference type="RefSeq" id="XP_067818158.1">
    <property type="nucleotide sequence ID" value="XM_067965537.1"/>
</dbReference>
<dbReference type="OrthoDB" id="66244at2759"/>